<feature type="non-terminal residue" evidence="1">
    <location>
        <position position="1"/>
    </location>
</feature>
<dbReference type="EMBL" id="JAEPRB010000367">
    <property type="protein sequence ID" value="KAG2216717.1"/>
    <property type="molecule type" value="Genomic_DNA"/>
</dbReference>
<name>A0A8H7RV05_9FUNG</name>
<dbReference type="OrthoDB" id="2268802at2759"/>
<comment type="caution">
    <text evidence="1">The sequence shown here is derived from an EMBL/GenBank/DDBJ whole genome shotgun (WGS) entry which is preliminary data.</text>
</comment>
<reference evidence="1 2" key="1">
    <citation type="submission" date="2020-12" db="EMBL/GenBank/DDBJ databases">
        <title>Metabolic potential, ecology and presence of endohyphal bacteria is reflected in genomic diversity of Mucoromycotina.</title>
        <authorList>
            <person name="Muszewska A."/>
            <person name="Okrasinska A."/>
            <person name="Steczkiewicz K."/>
            <person name="Drgas O."/>
            <person name="Orlowska M."/>
            <person name="Perlinska-Lenart U."/>
            <person name="Aleksandrzak-Piekarczyk T."/>
            <person name="Szatraj K."/>
            <person name="Zielenkiewicz U."/>
            <person name="Pilsyk S."/>
            <person name="Malc E."/>
            <person name="Mieczkowski P."/>
            <person name="Kruszewska J.S."/>
            <person name="Biernat P."/>
            <person name="Pawlowska J."/>
        </authorList>
    </citation>
    <scope>NUCLEOTIDE SEQUENCE [LARGE SCALE GENOMIC DNA]</scope>
    <source>
        <strain evidence="1 2">CBS 142.35</strain>
    </source>
</reference>
<protein>
    <submittedName>
        <fullName evidence="1">Uncharacterized protein</fullName>
    </submittedName>
</protein>
<gene>
    <name evidence="1" type="ORF">INT45_013828</name>
</gene>
<evidence type="ECO:0000313" key="1">
    <source>
        <dbReference type="EMBL" id="KAG2216717.1"/>
    </source>
</evidence>
<proteinExistence type="predicted"/>
<accession>A0A8H7RV05</accession>
<dbReference type="AlphaFoldDB" id="A0A8H7RV05"/>
<organism evidence="1 2">
    <name type="scientific">Circinella minor</name>
    <dbReference type="NCBI Taxonomy" id="1195481"/>
    <lineage>
        <taxon>Eukaryota</taxon>
        <taxon>Fungi</taxon>
        <taxon>Fungi incertae sedis</taxon>
        <taxon>Mucoromycota</taxon>
        <taxon>Mucoromycotina</taxon>
        <taxon>Mucoromycetes</taxon>
        <taxon>Mucorales</taxon>
        <taxon>Lichtheimiaceae</taxon>
        <taxon>Circinella</taxon>
    </lineage>
</organism>
<sequence>TCLQAEVLDSSKGYVCRLTCSKEYHIPEKPDMISAELFPLMKLTLQIKLFTAGNHKKLYYKTFKMSKRDQAKKHKNSVFATQDSETVIKIPQTFTISSTKKTDI</sequence>
<evidence type="ECO:0000313" key="2">
    <source>
        <dbReference type="Proteomes" id="UP000646827"/>
    </source>
</evidence>
<keyword evidence="2" id="KW-1185">Reference proteome</keyword>
<dbReference type="Proteomes" id="UP000646827">
    <property type="component" value="Unassembled WGS sequence"/>
</dbReference>